<dbReference type="PRINTS" id="PR00080">
    <property type="entry name" value="SDRFAMILY"/>
</dbReference>
<comment type="caution">
    <text evidence="4">The sequence shown here is derived from an EMBL/GenBank/DDBJ whole genome shotgun (WGS) entry which is preliminary data.</text>
</comment>
<dbReference type="CDD" id="cd05233">
    <property type="entry name" value="SDR_c"/>
    <property type="match status" value="1"/>
</dbReference>
<dbReference type="InterPro" id="IPR002347">
    <property type="entry name" value="SDR_fam"/>
</dbReference>
<name>A0A2S7FA28_CLOBU</name>
<proteinExistence type="inferred from homology"/>
<dbReference type="GO" id="GO:0016491">
    <property type="term" value="F:oxidoreductase activity"/>
    <property type="evidence" value="ECO:0007669"/>
    <property type="project" value="UniProtKB-KW"/>
</dbReference>
<dbReference type="PANTHER" id="PTHR44196:SF2">
    <property type="entry name" value="SHORT-CHAIN DEHYDROGENASE-RELATED"/>
    <property type="match status" value="1"/>
</dbReference>
<dbReference type="Pfam" id="PF00106">
    <property type="entry name" value="adh_short"/>
    <property type="match status" value="1"/>
</dbReference>
<dbReference type="AlphaFoldDB" id="A0A2S7FA28"/>
<dbReference type="GO" id="GO:0016020">
    <property type="term" value="C:membrane"/>
    <property type="evidence" value="ECO:0007669"/>
    <property type="project" value="TreeGrafter"/>
</dbReference>
<evidence type="ECO:0000256" key="1">
    <source>
        <dbReference type="ARBA" id="ARBA00006484"/>
    </source>
</evidence>
<gene>
    <name evidence="4" type="ORF">AWN73_14850</name>
</gene>
<evidence type="ECO:0000256" key="3">
    <source>
        <dbReference type="RuleBase" id="RU000363"/>
    </source>
</evidence>
<accession>A0A2S7FA28</accession>
<dbReference type="EMBL" id="LRDH01000112">
    <property type="protein sequence ID" value="PPV14147.1"/>
    <property type="molecule type" value="Genomic_DNA"/>
</dbReference>
<dbReference type="PIRSF" id="PIRSF000126">
    <property type="entry name" value="11-beta-HSD1"/>
    <property type="match status" value="1"/>
</dbReference>
<dbReference type="PANTHER" id="PTHR44196">
    <property type="entry name" value="DEHYDROGENASE/REDUCTASE SDR FAMILY MEMBER 7B"/>
    <property type="match status" value="1"/>
</dbReference>
<dbReference type="SUPFAM" id="SSF51735">
    <property type="entry name" value="NAD(P)-binding Rossmann-fold domains"/>
    <property type="match status" value="1"/>
</dbReference>
<keyword evidence="2" id="KW-0560">Oxidoreductase</keyword>
<organism evidence="4 5">
    <name type="scientific">Clostridium butyricum</name>
    <dbReference type="NCBI Taxonomy" id="1492"/>
    <lineage>
        <taxon>Bacteria</taxon>
        <taxon>Bacillati</taxon>
        <taxon>Bacillota</taxon>
        <taxon>Clostridia</taxon>
        <taxon>Eubacteriales</taxon>
        <taxon>Clostridiaceae</taxon>
        <taxon>Clostridium</taxon>
    </lineage>
</organism>
<dbReference type="Gene3D" id="3.40.50.720">
    <property type="entry name" value="NAD(P)-binding Rossmann-like Domain"/>
    <property type="match status" value="1"/>
</dbReference>
<dbReference type="InterPro" id="IPR036291">
    <property type="entry name" value="NAD(P)-bd_dom_sf"/>
</dbReference>
<dbReference type="PRINTS" id="PR00081">
    <property type="entry name" value="GDHRDH"/>
</dbReference>
<dbReference type="RefSeq" id="WP_003429053.1">
    <property type="nucleotide sequence ID" value="NZ_BTGE01000020.1"/>
</dbReference>
<comment type="similarity">
    <text evidence="1 3">Belongs to the short-chain dehydrogenases/reductases (SDR) family.</text>
</comment>
<sequence length="252" mass="28464">MENVLITGATSGIGYEITKIFAQNQHDLLLCARDKKKLIEIREKLINEYKVKVFIFSKDLSKEKDVEELYREIMELGINVDILINNAGAGYVGEFINESYDRDKSIMSLNMNAVTYLTKVFANEMIKINKGKILNVASTGSYHPGPYTAVYYATKAYVLSFTEALAEEMKEYNITVSALCPGATKTNFSKKAGKKDNATAMSPEYVAQKAYEGLIKNNTTIIPGFKYKIFVLLPRKIITPFIGRYQRKLKNN</sequence>
<dbReference type="Proteomes" id="UP000238081">
    <property type="component" value="Unassembled WGS sequence"/>
</dbReference>
<reference evidence="4 5" key="1">
    <citation type="submission" date="2016-01" db="EMBL/GenBank/DDBJ databases">
        <title>Characterization of the Clostridium difficile lineages that are prevalent in Hong Kong and China.</title>
        <authorList>
            <person name="Kwok J.S.-L."/>
            <person name="Lam W.-Y."/>
            <person name="Ip M."/>
            <person name="Chan T.-F."/>
            <person name="Hawkey P.M."/>
            <person name="Tsui S.K.-W."/>
        </authorList>
    </citation>
    <scope>NUCLEOTIDE SEQUENCE [LARGE SCALE GENOMIC DNA]</scope>
    <source>
        <strain evidence="4 5">300064</strain>
    </source>
</reference>
<protein>
    <submittedName>
        <fullName evidence="4">Short-chain dehydrogenase</fullName>
    </submittedName>
</protein>
<evidence type="ECO:0000313" key="5">
    <source>
        <dbReference type="Proteomes" id="UP000238081"/>
    </source>
</evidence>
<evidence type="ECO:0000256" key="2">
    <source>
        <dbReference type="ARBA" id="ARBA00023002"/>
    </source>
</evidence>
<dbReference type="KEGG" id="cbut:ATN24_05440"/>
<evidence type="ECO:0000313" key="4">
    <source>
        <dbReference type="EMBL" id="PPV14147.1"/>
    </source>
</evidence>
<dbReference type="OrthoDB" id="9808814at2"/>